<organism evidence="2 3">
    <name type="scientific">Lithospermum erythrorhizon</name>
    <name type="common">Purple gromwell</name>
    <name type="synonym">Lithospermum officinale var. erythrorhizon</name>
    <dbReference type="NCBI Taxonomy" id="34254"/>
    <lineage>
        <taxon>Eukaryota</taxon>
        <taxon>Viridiplantae</taxon>
        <taxon>Streptophyta</taxon>
        <taxon>Embryophyta</taxon>
        <taxon>Tracheophyta</taxon>
        <taxon>Spermatophyta</taxon>
        <taxon>Magnoliopsida</taxon>
        <taxon>eudicotyledons</taxon>
        <taxon>Gunneridae</taxon>
        <taxon>Pentapetalae</taxon>
        <taxon>asterids</taxon>
        <taxon>lamiids</taxon>
        <taxon>Boraginales</taxon>
        <taxon>Boraginaceae</taxon>
        <taxon>Boraginoideae</taxon>
        <taxon>Lithospermeae</taxon>
        <taxon>Lithospermum</taxon>
    </lineage>
</organism>
<feature type="region of interest" description="Disordered" evidence="1">
    <location>
        <begin position="49"/>
        <end position="79"/>
    </location>
</feature>
<sequence length="125" mass="14119">MESIVDVEMNERELIDDIEEPYVSPPKYVPLVPFPKRLERWMVIDDILDVSSPTEGETKQQQSTQDPEPKQEDSVSSPIDDILDVSTQLLFNEPDTSVDTDLLDICAFGLVIENNAHVVCLNDKS</sequence>
<comment type="caution">
    <text evidence="2">The sequence shown here is derived from an EMBL/GenBank/DDBJ whole genome shotgun (WGS) entry which is preliminary data.</text>
</comment>
<evidence type="ECO:0000313" key="2">
    <source>
        <dbReference type="EMBL" id="GAA0153784.1"/>
    </source>
</evidence>
<reference evidence="2 3" key="1">
    <citation type="submission" date="2024-01" db="EMBL/GenBank/DDBJ databases">
        <title>The complete chloroplast genome sequence of Lithospermum erythrorhizon: insights into the phylogenetic relationship among Boraginaceae species and the maternal lineages of purple gromwells.</title>
        <authorList>
            <person name="Okada T."/>
            <person name="Watanabe K."/>
        </authorList>
    </citation>
    <scope>NUCLEOTIDE SEQUENCE [LARGE SCALE GENOMIC DNA]</scope>
</reference>
<evidence type="ECO:0000256" key="1">
    <source>
        <dbReference type="SAM" id="MobiDB-lite"/>
    </source>
</evidence>
<proteinExistence type="predicted"/>
<keyword evidence="3" id="KW-1185">Reference proteome</keyword>
<protein>
    <submittedName>
        <fullName evidence="2">Uncharacterized protein</fullName>
    </submittedName>
</protein>
<accession>A0AAV3PPU6</accession>
<dbReference type="Proteomes" id="UP001454036">
    <property type="component" value="Unassembled WGS sequence"/>
</dbReference>
<dbReference type="AlphaFoldDB" id="A0AAV3PPU6"/>
<feature type="compositionally biased region" description="Polar residues" evidence="1">
    <location>
        <begin position="51"/>
        <end position="66"/>
    </location>
</feature>
<name>A0AAV3PPU6_LITER</name>
<evidence type="ECO:0000313" key="3">
    <source>
        <dbReference type="Proteomes" id="UP001454036"/>
    </source>
</evidence>
<gene>
    <name evidence="2" type="ORF">LIER_37736</name>
</gene>
<dbReference type="EMBL" id="BAABME010018429">
    <property type="protein sequence ID" value="GAA0153784.1"/>
    <property type="molecule type" value="Genomic_DNA"/>
</dbReference>